<name>A0A5Q4YTI1_9BURK</name>
<evidence type="ECO:0000313" key="2">
    <source>
        <dbReference type="Proteomes" id="UP000325811"/>
    </source>
</evidence>
<evidence type="ECO:0000313" key="1">
    <source>
        <dbReference type="EMBL" id="VVD29211.1"/>
    </source>
</evidence>
<gene>
    <name evidence="1" type="ORF">PDMSB3_2755</name>
</gene>
<sequence length="223" mass="24622">MGELSILFSGAMVRAPLDGSKAKALPKKVGLMKLSVHQHPYPTARHVGANSHKYAAVSRANVVLLYTLAVHVALVVERHGLLRIGAGRRSIEVRARCARLNPDARARLTWPFWAIKYASLAAMDMLDDLAHAAMSTRPPWRNRLDKSIDLGDAERRVENRRVQTLQVSRVKALSAFFIEANLLHPVSIRFNAQPTLTRGAQNCVDETTLVHGALPPSFSRIVA</sequence>
<dbReference type="AlphaFoldDB" id="A0A5Q4YTI1"/>
<dbReference type="KEGG" id="pdio:PDMSB3_2755"/>
<accession>A0A5Q4YTI1</accession>
<proteinExistence type="predicted"/>
<protein>
    <submittedName>
        <fullName evidence="1">Uncharacterized protein</fullName>
    </submittedName>
</protein>
<dbReference type="EMBL" id="LR699553">
    <property type="protein sequence ID" value="VVD29211.1"/>
    <property type="molecule type" value="Genomic_DNA"/>
</dbReference>
<dbReference type="Proteomes" id="UP000325811">
    <property type="component" value="Chromosome I"/>
</dbReference>
<dbReference type="RefSeq" id="WP_232064188.1">
    <property type="nucleotide sequence ID" value="NZ_LR699553.1"/>
</dbReference>
<organism evidence="1 2">
    <name type="scientific">Paraburkholderia dioscoreae</name>
    <dbReference type="NCBI Taxonomy" id="2604047"/>
    <lineage>
        <taxon>Bacteria</taxon>
        <taxon>Pseudomonadati</taxon>
        <taxon>Pseudomonadota</taxon>
        <taxon>Betaproteobacteria</taxon>
        <taxon>Burkholderiales</taxon>
        <taxon>Burkholderiaceae</taxon>
        <taxon>Paraburkholderia</taxon>
    </lineage>
</organism>
<keyword evidence="2" id="KW-1185">Reference proteome</keyword>
<reference evidence="1 2" key="1">
    <citation type="submission" date="2019-08" db="EMBL/GenBank/DDBJ databases">
        <authorList>
            <person name="Herpell B J."/>
        </authorList>
    </citation>
    <scope>NUCLEOTIDE SEQUENCE [LARGE SCALE GENOMIC DNA]</scope>
    <source>
        <strain evidence="2">Msb3</strain>
    </source>
</reference>